<comment type="caution">
    <text evidence="2">The sequence shown here is derived from an EMBL/GenBank/DDBJ whole genome shotgun (WGS) entry which is preliminary data.</text>
</comment>
<feature type="compositionally biased region" description="Pro residues" evidence="1">
    <location>
        <begin position="685"/>
        <end position="694"/>
    </location>
</feature>
<feature type="compositionally biased region" description="Low complexity" evidence="1">
    <location>
        <begin position="121"/>
        <end position="132"/>
    </location>
</feature>
<dbReference type="OrthoDB" id="2503217at2759"/>
<feature type="compositionally biased region" description="Polar residues" evidence="1">
    <location>
        <begin position="592"/>
        <end position="618"/>
    </location>
</feature>
<evidence type="ECO:0000313" key="2">
    <source>
        <dbReference type="EMBL" id="KNE97544.1"/>
    </source>
</evidence>
<evidence type="ECO:0000313" key="3">
    <source>
        <dbReference type="Proteomes" id="UP000054564"/>
    </source>
</evidence>
<feature type="region of interest" description="Disordered" evidence="1">
    <location>
        <begin position="117"/>
        <end position="152"/>
    </location>
</feature>
<organism evidence="2 3">
    <name type="scientific">Puccinia striiformis f. sp. tritici PST-78</name>
    <dbReference type="NCBI Taxonomy" id="1165861"/>
    <lineage>
        <taxon>Eukaryota</taxon>
        <taxon>Fungi</taxon>
        <taxon>Dikarya</taxon>
        <taxon>Basidiomycota</taxon>
        <taxon>Pucciniomycotina</taxon>
        <taxon>Pucciniomycetes</taxon>
        <taxon>Pucciniales</taxon>
        <taxon>Pucciniaceae</taxon>
        <taxon>Puccinia</taxon>
    </lineage>
</organism>
<name>A0A0L0VEZ1_9BASI</name>
<feature type="compositionally biased region" description="Polar residues" evidence="1">
    <location>
        <begin position="517"/>
        <end position="530"/>
    </location>
</feature>
<dbReference type="EMBL" id="AJIL01000067">
    <property type="protein sequence ID" value="KNE97544.1"/>
    <property type="molecule type" value="Genomic_DNA"/>
</dbReference>
<accession>A0A0L0VEZ1</accession>
<dbReference type="AlphaFoldDB" id="A0A0L0VEZ1"/>
<feature type="compositionally biased region" description="Polar residues" evidence="1">
    <location>
        <begin position="568"/>
        <end position="578"/>
    </location>
</feature>
<sequence length="798" mass="89985">MPRPSADCLDRLENQANAERVRLLTNQLEPQLVQASKLTIELKAHQKLTAEAEKNARSDPNSQHWLNQIEEKSARQSQVQQAINQTLAQAVQHLDHHIRTEVIGIFKALLSDGFFDKPGKNSKSNSDPNPSSVVIKTLEKNVDNERKEREESITTLRRELDQDRVFNSNRLKELQETFEQYKLSNETRFKNLEDTHRQQISSLKAGLQISRLNNQQQQNSPQPPVEQPDPQQLKKLIQEQLKEQLPATRRKSDIPTTDFVSKQSFQIAINQIRDLLGRLGQQTTETLQEFEPKIKQVTNGIQAQVIKSTKTVISDGHKDIALLIQESLLKLEDELGQIRPIVESSTEKIKQLESTHSTLETQITGIQPSLASQIEEKLLSKLDSQIDEQVNTKLDSQINERVVLKLDSQIKQNFNAKFEALEALLGELKQKCTQSDTKHKAASGLQSSIAKVQNKQNGTAQSITKIQQTLTDVQTQFKEFELRIKPLQARIDGVEITVQNSSNHDHDRHESRRLLTPAQQANQTSPYNRRTSQTPPSPHSHSDSSKDHNSQSLMSFPPPEICKPVKGSNRQAHTPNRGSISSASTSTPQSQNIPIASRLTNGPSQGGYTAPTPTNNIGETAHRKRTLSRESSTSRPPHPALSSQYHWPPTTAATAPSGASKSQTHNPYALQVVPRDSSPPDHRAPPPPPNYPPPHHTHDHQPLPHRPGSSVPLAKRLKNDPLFVNNYPPPISQHHQHNGNSYFIDNNEHDSYSNNLYHKNSFPPHHLPLPQYSQQDQHHHQPPNNPYNKNATHVRRRT</sequence>
<keyword evidence="3" id="KW-1185">Reference proteome</keyword>
<feature type="compositionally biased region" description="Low complexity" evidence="1">
    <location>
        <begin position="579"/>
        <end position="591"/>
    </location>
</feature>
<gene>
    <name evidence="2" type="ORF">PSTG_09239</name>
</gene>
<feature type="region of interest" description="Disordered" evidence="1">
    <location>
        <begin position="498"/>
        <end position="713"/>
    </location>
</feature>
<evidence type="ECO:0000256" key="1">
    <source>
        <dbReference type="SAM" id="MobiDB-lite"/>
    </source>
</evidence>
<feature type="compositionally biased region" description="Basic and acidic residues" evidence="1">
    <location>
        <begin position="137"/>
        <end position="152"/>
    </location>
</feature>
<reference evidence="3" key="1">
    <citation type="submission" date="2014-03" db="EMBL/GenBank/DDBJ databases">
        <title>The Genome Sequence of Puccinia striiformis f. sp. tritici PST-78.</title>
        <authorList>
            <consortium name="The Broad Institute Genome Sequencing Platform"/>
            <person name="Cuomo C."/>
            <person name="Hulbert S."/>
            <person name="Chen X."/>
            <person name="Walker B."/>
            <person name="Young S.K."/>
            <person name="Zeng Q."/>
            <person name="Gargeya S."/>
            <person name="Fitzgerald M."/>
            <person name="Haas B."/>
            <person name="Abouelleil A."/>
            <person name="Alvarado L."/>
            <person name="Arachchi H.M."/>
            <person name="Berlin A.M."/>
            <person name="Chapman S.B."/>
            <person name="Goldberg J."/>
            <person name="Griggs A."/>
            <person name="Gujja S."/>
            <person name="Hansen M."/>
            <person name="Howarth C."/>
            <person name="Imamovic A."/>
            <person name="Larimer J."/>
            <person name="McCowan C."/>
            <person name="Montmayeur A."/>
            <person name="Murphy C."/>
            <person name="Neiman D."/>
            <person name="Pearson M."/>
            <person name="Priest M."/>
            <person name="Roberts A."/>
            <person name="Saif S."/>
            <person name="Shea T."/>
            <person name="Sisk P."/>
            <person name="Sykes S."/>
            <person name="Wortman J."/>
            <person name="Nusbaum C."/>
            <person name="Birren B."/>
        </authorList>
    </citation>
    <scope>NUCLEOTIDE SEQUENCE [LARGE SCALE GENOMIC DNA]</scope>
    <source>
        <strain evidence="3">race PST-78</strain>
    </source>
</reference>
<feature type="region of interest" description="Disordered" evidence="1">
    <location>
        <begin position="760"/>
        <end position="798"/>
    </location>
</feature>
<feature type="compositionally biased region" description="Polar residues" evidence="1">
    <location>
        <begin position="657"/>
        <end position="666"/>
    </location>
</feature>
<feature type="compositionally biased region" description="Basic and acidic residues" evidence="1">
    <location>
        <begin position="540"/>
        <end position="549"/>
    </location>
</feature>
<protein>
    <submittedName>
        <fullName evidence="2">Uncharacterized protein</fullName>
    </submittedName>
</protein>
<feature type="compositionally biased region" description="Basic and acidic residues" evidence="1">
    <location>
        <begin position="503"/>
        <end position="513"/>
    </location>
</feature>
<feature type="compositionally biased region" description="Polar residues" evidence="1">
    <location>
        <begin position="629"/>
        <end position="645"/>
    </location>
</feature>
<proteinExistence type="predicted"/>
<dbReference type="Proteomes" id="UP000054564">
    <property type="component" value="Unassembled WGS sequence"/>
</dbReference>